<evidence type="ECO:0000256" key="1">
    <source>
        <dbReference type="SAM" id="MobiDB-lite"/>
    </source>
</evidence>
<proteinExistence type="predicted"/>
<dbReference type="RefSeq" id="WP_179829214.1">
    <property type="nucleotide sequence ID" value="NZ_JACCCO010000004.1"/>
</dbReference>
<protein>
    <submittedName>
        <fullName evidence="2">Uncharacterized protein</fullName>
    </submittedName>
</protein>
<evidence type="ECO:0000313" key="3">
    <source>
        <dbReference type="Proteomes" id="UP000576393"/>
    </source>
</evidence>
<dbReference type="Proteomes" id="UP000576393">
    <property type="component" value="Unassembled WGS sequence"/>
</dbReference>
<evidence type="ECO:0000313" key="2">
    <source>
        <dbReference type="EMBL" id="NYF44694.1"/>
    </source>
</evidence>
<accession>A0A852VCB6</accession>
<gene>
    <name evidence="2" type="ORF">HDA43_006936</name>
</gene>
<comment type="caution">
    <text evidence="2">The sequence shown here is derived from an EMBL/GenBank/DDBJ whole genome shotgun (WGS) entry which is preliminary data.</text>
</comment>
<dbReference type="EMBL" id="JACCCO010000004">
    <property type="protein sequence ID" value="NYF44694.1"/>
    <property type="molecule type" value="Genomic_DNA"/>
</dbReference>
<feature type="compositionally biased region" description="Low complexity" evidence="1">
    <location>
        <begin position="32"/>
        <end position="41"/>
    </location>
</feature>
<dbReference type="AlphaFoldDB" id="A0A852VCB6"/>
<keyword evidence="3" id="KW-1185">Reference proteome</keyword>
<sequence length="285" mass="31050">MSGKRRPLPDVEDEIVLERGVGPGAVVEKSDAPTAPTAPTAADTAGVEIVGRVVKSPVALDIPTAPQFELASPDASRDAQLVHYENLIGGAKEAVETGARALDRYWTLTAGRALVEIRDGKLYELYGYTSFMDYVAQRWGMVRQHAYKLMRTVRVQQALPEVTVDWTVRQVDLLGSVAEPHDSAGDEAAGDKAIREVWAKAEELGDTSAKGLDAARKAVGGEAPKALEAVKERKPVLPVYQRAVKPFQDFRRLRQVAIENPEYAVELIKTLEAALNELRAESPTP</sequence>
<name>A0A852VCB6_9ACTN</name>
<organism evidence="2 3">
    <name type="scientific">Streptosporangium sandarakinum</name>
    <dbReference type="NCBI Taxonomy" id="1260955"/>
    <lineage>
        <taxon>Bacteria</taxon>
        <taxon>Bacillati</taxon>
        <taxon>Actinomycetota</taxon>
        <taxon>Actinomycetes</taxon>
        <taxon>Streptosporangiales</taxon>
        <taxon>Streptosporangiaceae</taxon>
        <taxon>Streptosporangium</taxon>
    </lineage>
</organism>
<reference evidence="2 3" key="1">
    <citation type="submission" date="2020-07" db="EMBL/GenBank/DDBJ databases">
        <title>Sequencing the genomes of 1000 actinobacteria strains.</title>
        <authorList>
            <person name="Klenk H.-P."/>
        </authorList>
    </citation>
    <scope>NUCLEOTIDE SEQUENCE [LARGE SCALE GENOMIC DNA]</scope>
    <source>
        <strain evidence="2 3">DSM 45763</strain>
    </source>
</reference>
<feature type="region of interest" description="Disordered" evidence="1">
    <location>
        <begin position="22"/>
        <end position="41"/>
    </location>
</feature>